<dbReference type="EMBL" id="JADYXP020000020">
    <property type="protein sequence ID" value="KAL0104330.1"/>
    <property type="molecule type" value="Genomic_DNA"/>
</dbReference>
<evidence type="ECO:0000313" key="2">
    <source>
        <dbReference type="EMBL" id="KAL0104330.1"/>
    </source>
</evidence>
<dbReference type="Proteomes" id="UP001430953">
    <property type="component" value="Unassembled WGS sequence"/>
</dbReference>
<reference evidence="2 3" key="1">
    <citation type="submission" date="2023-03" db="EMBL/GenBank/DDBJ databases">
        <title>High recombination rates correlate with genetic variation in Cardiocondyla obscurior ants.</title>
        <authorList>
            <person name="Errbii M."/>
        </authorList>
    </citation>
    <scope>NUCLEOTIDE SEQUENCE [LARGE SCALE GENOMIC DNA]</scope>
    <source>
        <strain evidence="2">Alpha-2009</strain>
        <tissue evidence="2">Whole body</tissue>
    </source>
</reference>
<feature type="region of interest" description="Disordered" evidence="1">
    <location>
        <begin position="171"/>
        <end position="215"/>
    </location>
</feature>
<organism evidence="2 3">
    <name type="scientific">Cardiocondyla obscurior</name>
    <dbReference type="NCBI Taxonomy" id="286306"/>
    <lineage>
        <taxon>Eukaryota</taxon>
        <taxon>Metazoa</taxon>
        <taxon>Ecdysozoa</taxon>
        <taxon>Arthropoda</taxon>
        <taxon>Hexapoda</taxon>
        <taxon>Insecta</taxon>
        <taxon>Pterygota</taxon>
        <taxon>Neoptera</taxon>
        <taxon>Endopterygota</taxon>
        <taxon>Hymenoptera</taxon>
        <taxon>Apocrita</taxon>
        <taxon>Aculeata</taxon>
        <taxon>Formicoidea</taxon>
        <taxon>Formicidae</taxon>
        <taxon>Myrmicinae</taxon>
        <taxon>Cardiocondyla</taxon>
    </lineage>
</organism>
<sequence>MQRRTGPRRARTSLSLLASLGPRPRLASLSLYLSIFYYSLPTTGRFTTTVAVVGVAAQQGPRHLLLRRCRAPLVLSSRPPLRNAAKQKTALNFPAPHTFAPASSFPPSSFSHLHHHFSVLPRGTFGPLLPRSSSPATTHRYTRAHTSPRKLSRFAIDRLATHSRGCIWARKNKKKKKQKKKKNTRCCGEDTRISRSVPRGAKGRGCRRRSGGGSV</sequence>
<evidence type="ECO:0000256" key="1">
    <source>
        <dbReference type="SAM" id="MobiDB-lite"/>
    </source>
</evidence>
<protein>
    <submittedName>
        <fullName evidence="2">Uncharacterized protein</fullName>
    </submittedName>
</protein>
<evidence type="ECO:0000313" key="3">
    <source>
        <dbReference type="Proteomes" id="UP001430953"/>
    </source>
</evidence>
<comment type="caution">
    <text evidence="2">The sequence shown here is derived from an EMBL/GenBank/DDBJ whole genome shotgun (WGS) entry which is preliminary data.</text>
</comment>
<feature type="compositionally biased region" description="Basic residues" evidence="1">
    <location>
        <begin position="171"/>
        <end position="184"/>
    </location>
</feature>
<accession>A0AAW2EN49</accession>
<keyword evidence="3" id="KW-1185">Reference proteome</keyword>
<dbReference type="AlphaFoldDB" id="A0AAW2EN49"/>
<proteinExistence type="predicted"/>
<name>A0AAW2EN49_9HYME</name>
<gene>
    <name evidence="2" type="ORF">PUN28_017216</name>
</gene>
<feature type="compositionally biased region" description="Basic residues" evidence="1">
    <location>
        <begin position="201"/>
        <end position="215"/>
    </location>
</feature>